<sequence length="483" mass="52990">MARVRIGDVAALASAHRHVLTLRHTHTEETHDVLLFRMASAAPMFYCMEARCPHLGASLERAPLRPGLDDVEDLIVVCPWHQYDFGIRTGASSTGLRACVYAVSIDAGVVSIEAPTDETDHGASVWTLAARRPISDAWADPPPLRPRAEDAPSTLASLGEAATFDPSAVRRPEPAPTTLVAWATLILRTPSPLHKVAYTRFAYEACAQGIPIGGGAWENGAWITPDSEQPPVWPPRMPDEQRVRPGHEGKRGKGGTERSRIALLHALANIEQWAIDLAWDIIARGPRLSARHMQTPTDAAPAVPLPRAFFDDFCRVAYDEAKHFTLLQQRLLELGSWFGALPVHHGLWEAAIETSEDLFARLSIVHLVHEARGLDVNPVTIRKFAAAGDTESVESLQTIHLDEITHVAAGHRWLTFLCEAHPQHLAPVDVFRGAVQRHFAGRLKGPFNVADRAEAGLTRDWYEDLQGAKHDATGVERNEISGG</sequence>
<evidence type="ECO:0000313" key="8">
    <source>
        <dbReference type="Proteomes" id="UP000186303"/>
    </source>
</evidence>
<gene>
    <name evidence="7" type="ORF">MSYG_4324</name>
</gene>
<dbReference type="InterPro" id="IPR017941">
    <property type="entry name" value="Rieske_2Fe-2S"/>
</dbReference>
<dbReference type="VEuPathDB" id="FungiDB:MSYG_4324"/>
<dbReference type="PANTHER" id="PTHR42782">
    <property type="entry name" value="SI:CH73-314G15.3"/>
    <property type="match status" value="1"/>
</dbReference>
<feature type="domain" description="Rieske" evidence="6">
    <location>
        <begin position="17"/>
        <end position="112"/>
    </location>
</feature>
<organism evidence="7 8">
    <name type="scientific">Malassezia sympodialis (strain ATCC 42132)</name>
    <name type="common">Atopic eczema-associated yeast</name>
    <dbReference type="NCBI Taxonomy" id="1230383"/>
    <lineage>
        <taxon>Eukaryota</taxon>
        <taxon>Fungi</taxon>
        <taxon>Dikarya</taxon>
        <taxon>Basidiomycota</taxon>
        <taxon>Ustilaginomycotina</taxon>
        <taxon>Malasseziomycetes</taxon>
        <taxon>Malasseziales</taxon>
        <taxon>Malasseziaceae</taxon>
        <taxon>Malassezia</taxon>
    </lineage>
</organism>
<dbReference type="EMBL" id="LT671828">
    <property type="protein sequence ID" value="SHO79969.1"/>
    <property type="molecule type" value="Genomic_DNA"/>
</dbReference>
<evidence type="ECO:0000256" key="5">
    <source>
        <dbReference type="SAM" id="MobiDB-lite"/>
    </source>
</evidence>
<dbReference type="Pfam" id="PF04305">
    <property type="entry name" value="DUF455"/>
    <property type="match status" value="1"/>
</dbReference>
<dbReference type="InterPro" id="IPR007402">
    <property type="entry name" value="DUF455"/>
</dbReference>
<keyword evidence="8" id="KW-1185">Reference proteome</keyword>
<keyword evidence="3" id="KW-0408">Iron</keyword>
<dbReference type="SUPFAM" id="SSF47240">
    <property type="entry name" value="Ferritin-like"/>
    <property type="match status" value="1"/>
</dbReference>
<dbReference type="CDD" id="cd03467">
    <property type="entry name" value="Rieske"/>
    <property type="match status" value="1"/>
</dbReference>
<feature type="region of interest" description="Disordered" evidence="5">
    <location>
        <begin position="227"/>
        <end position="256"/>
    </location>
</feature>
<dbReference type="CDD" id="cd00657">
    <property type="entry name" value="Ferritin_like"/>
    <property type="match status" value="1"/>
</dbReference>
<dbReference type="InterPro" id="IPR009078">
    <property type="entry name" value="Ferritin-like_SF"/>
</dbReference>
<evidence type="ECO:0000259" key="6">
    <source>
        <dbReference type="PROSITE" id="PS51296"/>
    </source>
</evidence>
<accession>A0A1M8AC14</accession>
<dbReference type="PANTHER" id="PTHR42782:SF2">
    <property type="entry name" value="3-OXOACYL-[ACYL-CARRIER-PROTEIN] SYNTHASE-LIKE PROTEIN"/>
    <property type="match status" value="1"/>
</dbReference>
<dbReference type="OMA" id="NTANPEH"/>
<name>A0A1M8AC14_MALS4</name>
<dbReference type="PROSITE" id="PS51296">
    <property type="entry name" value="RIESKE"/>
    <property type="match status" value="1"/>
</dbReference>
<keyword evidence="1" id="KW-0001">2Fe-2S</keyword>
<dbReference type="GO" id="GO:0051537">
    <property type="term" value="F:2 iron, 2 sulfur cluster binding"/>
    <property type="evidence" value="ECO:0007669"/>
    <property type="project" value="UniProtKB-KW"/>
</dbReference>
<keyword evidence="2" id="KW-0479">Metal-binding</keyword>
<dbReference type="Gene3D" id="2.102.10.10">
    <property type="entry name" value="Rieske [2Fe-2S] iron-sulphur domain"/>
    <property type="match status" value="1"/>
</dbReference>
<dbReference type="STRING" id="1230383.A0A1M8AC14"/>
<proteinExistence type="predicted"/>
<evidence type="ECO:0000256" key="4">
    <source>
        <dbReference type="ARBA" id="ARBA00023014"/>
    </source>
</evidence>
<evidence type="ECO:0000256" key="2">
    <source>
        <dbReference type="ARBA" id="ARBA00022723"/>
    </source>
</evidence>
<evidence type="ECO:0000313" key="7">
    <source>
        <dbReference type="EMBL" id="SHO79969.1"/>
    </source>
</evidence>
<dbReference type="GO" id="GO:0046872">
    <property type="term" value="F:metal ion binding"/>
    <property type="evidence" value="ECO:0007669"/>
    <property type="project" value="UniProtKB-KW"/>
</dbReference>
<evidence type="ECO:0000256" key="3">
    <source>
        <dbReference type="ARBA" id="ARBA00023004"/>
    </source>
</evidence>
<dbReference type="Pfam" id="PF00355">
    <property type="entry name" value="Rieske"/>
    <property type="match status" value="1"/>
</dbReference>
<protein>
    <recommendedName>
        <fullName evidence="6">Rieske domain-containing protein</fullName>
    </recommendedName>
</protein>
<feature type="compositionally biased region" description="Basic and acidic residues" evidence="5">
    <location>
        <begin position="237"/>
        <end position="256"/>
    </location>
</feature>
<dbReference type="OrthoDB" id="426882at2759"/>
<dbReference type="AlphaFoldDB" id="A0A1M8AC14"/>
<dbReference type="Proteomes" id="UP000186303">
    <property type="component" value="Chromosome 8"/>
</dbReference>
<evidence type="ECO:0000256" key="1">
    <source>
        <dbReference type="ARBA" id="ARBA00022714"/>
    </source>
</evidence>
<dbReference type="SUPFAM" id="SSF50022">
    <property type="entry name" value="ISP domain"/>
    <property type="match status" value="1"/>
</dbReference>
<reference evidence="8" key="1">
    <citation type="journal article" date="2017" name="Nucleic Acids Res.">
        <title>Proteogenomics produces comprehensive and highly accurate protein-coding gene annotation in a complete genome assembly of Malassezia sympodialis.</title>
        <authorList>
            <person name="Zhu Y."/>
            <person name="Engstroem P.G."/>
            <person name="Tellgren-Roth C."/>
            <person name="Baudo C.D."/>
            <person name="Kennell J.C."/>
            <person name="Sun S."/>
            <person name="Billmyre R.B."/>
            <person name="Schroeder M.S."/>
            <person name="Andersson A."/>
            <person name="Holm T."/>
            <person name="Sigurgeirsson B."/>
            <person name="Wu G."/>
            <person name="Sankaranarayanan S.R."/>
            <person name="Siddharthan R."/>
            <person name="Sanyal K."/>
            <person name="Lundeberg J."/>
            <person name="Nystedt B."/>
            <person name="Boekhout T."/>
            <person name="Dawson T.L. Jr."/>
            <person name="Heitman J."/>
            <person name="Scheynius A."/>
            <person name="Lehtioe J."/>
        </authorList>
    </citation>
    <scope>NUCLEOTIDE SEQUENCE [LARGE SCALE GENOMIC DNA]</scope>
    <source>
        <strain evidence="8">ATCC 42132</strain>
    </source>
</reference>
<dbReference type="InterPro" id="IPR036922">
    <property type="entry name" value="Rieske_2Fe-2S_sf"/>
</dbReference>
<keyword evidence="4" id="KW-0411">Iron-sulfur</keyword>